<feature type="compositionally biased region" description="Low complexity" evidence="1">
    <location>
        <begin position="1776"/>
        <end position="1793"/>
    </location>
</feature>
<feature type="compositionally biased region" description="Basic and acidic residues" evidence="1">
    <location>
        <begin position="1892"/>
        <end position="1902"/>
    </location>
</feature>
<dbReference type="InterPro" id="IPR056617">
    <property type="entry name" value="MAP1B/S_N"/>
</dbReference>
<feature type="compositionally biased region" description="Low complexity" evidence="1">
    <location>
        <begin position="2173"/>
        <end position="2191"/>
    </location>
</feature>
<feature type="region of interest" description="Disordered" evidence="1">
    <location>
        <begin position="1224"/>
        <end position="1249"/>
    </location>
</feature>
<evidence type="ECO:0000259" key="2">
    <source>
        <dbReference type="Pfam" id="PF23415"/>
    </source>
</evidence>
<feature type="compositionally biased region" description="Polar residues" evidence="1">
    <location>
        <begin position="1762"/>
        <end position="1773"/>
    </location>
</feature>
<feature type="compositionally biased region" description="Polar residues" evidence="1">
    <location>
        <begin position="1583"/>
        <end position="1594"/>
    </location>
</feature>
<feature type="region of interest" description="Disordered" evidence="1">
    <location>
        <begin position="1"/>
        <end position="26"/>
    </location>
</feature>
<feature type="compositionally biased region" description="Low complexity" evidence="1">
    <location>
        <begin position="16"/>
        <end position="26"/>
    </location>
</feature>
<feature type="compositionally biased region" description="Low complexity" evidence="1">
    <location>
        <begin position="2001"/>
        <end position="2018"/>
    </location>
</feature>
<feature type="domain" description="Microtubule-associated protein 1A/B/S-like MBL-like" evidence="3">
    <location>
        <begin position="241"/>
        <end position="522"/>
    </location>
</feature>
<feature type="compositionally biased region" description="Pro residues" evidence="1">
    <location>
        <begin position="2351"/>
        <end position="2364"/>
    </location>
</feature>
<feature type="compositionally biased region" description="Polar residues" evidence="1">
    <location>
        <begin position="1669"/>
        <end position="1680"/>
    </location>
</feature>
<feature type="region of interest" description="Disordered" evidence="1">
    <location>
        <begin position="1500"/>
        <end position="1618"/>
    </location>
</feature>
<dbReference type="InterPro" id="IPR057480">
    <property type="entry name" value="MAP1A/B/S-like_MBL"/>
</dbReference>
<feature type="compositionally biased region" description="Basic and acidic residues" evidence="1">
    <location>
        <begin position="2194"/>
        <end position="2220"/>
    </location>
</feature>
<feature type="compositionally biased region" description="Polar residues" evidence="1">
    <location>
        <begin position="2297"/>
        <end position="2311"/>
    </location>
</feature>
<evidence type="ECO:0000313" key="4">
    <source>
        <dbReference type="EMBL" id="KAK6494902.1"/>
    </source>
</evidence>
<feature type="region of interest" description="Disordered" evidence="1">
    <location>
        <begin position="1981"/>
        <end position="2044"/>
    </location>
</feature>
<dbReference type="Pfam" id="PF25281">
    <property type="entry name" value="MBL_MAP1B"/>
    <property type="match status" value="1"/>
</dbReference>
<feature type="region of interest" description="Disordered" evidence="1">
    <location>
        <begin position="1931"/>
        <end position="1963"/>
    </location>
</feature>
<keyword evidence="5" id="KW-1185">Reference proteome</keyword>
<feature type="compositionally biased region" description="Acidic residues" evidence="1">
    <location>
        <begin position="979"/>
        <end position="990"/>
    </location>
</feature>
<feature type="compositionally biased region" description="Basic and acidic residues" evidence="1">
    <location>
        <begin position="1935"/>
        <end position="1947"/>
    </location>
</feature>
<feature type="region of interest" description="Disordered" evidence="1">
    <location>
        <begin position="2117"/>
        <end position="2136"/>
    </location>
</feature>
<feature type="compositionally biased region" description="Acidic residues" evidence="1">
    <location>
        <begin position="949"/>
        <end position="960"/>
    </location>
</feature>
<feature type="compositionally biased region" description="Low complexity" evidence="1">
    <location>
        <begin position="1500"/>
        <end position="1509"/>
    </location>
</feature>
<feature type="compositionally biased region" description="Basic and acidic residues" evidence="1">
    <location>
        <begin position="1710"/>
        <end position="1722"/>
    </location>
</feature>
<feature type="compositionally biased region" description="Basic and acidic residues" evidence="1">
    <location>
        <begin position="933"/>
        <end position="948"/>
    </location>
</feature>
<gene>
    <name evidence="4" type="ORF">HHUSO_G1539</name>
</gene>
<feature type="region of interest" description="Disordered" evidence="1">
    <location>
        <begin position="2155"/>
        <end position="2227"/>
    </location>
</feature>
<feature type="compositionally biased region" description="Polar residues" evidence="1">
    <location>
        <begin position="1987"/>
        <end position="1998"/>
    </location>
</feature>
<feature type="compositionally biased region" description="Basic and acidic residues" evidence="1">
    <location>
        <begin position="2456"/>
        <end position="2466"/>
    </location>
</feature>
<name>A0ABR1ACS7_HUSHU</name>
<feature type="compositionally biased region" description="Basic and acidic residues" evidence="1">
    <location>
        <begin position="2072"/>
        <end position="2081"/>
    </location>
</feature>
<feature type="compositionally biased region" description="Basic and acidic residues" evidence="1">
    <location>
        <begin position="1847"/>
        <end position="1856"/>
    </location>
</feature>
<feature type="compositionally biased region" description="Polar residues" evidence="1">
    <location>
        <begin position="1446"/>
        <end position="1459"/>
    </location>
</feature>
<feature type="compositionally biased region" description="Acidic residues" evidence="1">
    <location>
        <begin position="900"/>
        <end position="932"/>
    </location>
</feature>
<feature type="compositionally biased region" description="Basic and acidic residues" evidence="1">
    <location>
        <begin position="614"/>
        <end position="725"/>
    </location>
</feature>
<evidence type="ECO:0000259" key="3">
    <source>
        <dbReference type="Pfam" id="PF25281"/>
    </source>
</evidence>
<feature type="region of interest" description="Disordered" evidence="1">
    <location>
        <begin position="1838"/>
        <end position="1877"/>
    </location>
</feature>
<feature type="compositionally biased region" description="Basic and acidic residues" evidence="1">
    <location>
        <begin position="2430"/>
        <end position="2447"/>
    </location>
</feature>
<dbReference type="EMBL" id="JAHFZB010000001">
    <property type="protein sequence ID" value="KAK6494902.1"/>
    <property type="molecule type" value="Genomic_DNA"/>
</dbReference>
<accession>A0ABR1ACS7</accession>
<feature type="compositionally biased region" description="Low complexity" evidence="1">
    <location>
        <begin position="1948"/>
        <end position="1963"/>
    </location>
</feature>
<feature type="compositionally biased region" description="Basic and acidic residues" evidence="1">
    <location>
        <begin position="1271"/>
        <end position="1283"/>
    </location>
</feature>
<comment type="caution">
    <text evidence="4">The sequence shown here is derived from an EMBL/GenBank/DDBJ whole genome shotgun (WGS) entry which is preliminary data.</text>
</comment>
<feature type="region of interest" description="Disordered" evidence="1">
    <location>
        <begin position="1265"/>
        <end position="1386"/>
    </location>
</feature>
<feature type="compositionally biased region" description="Low complexity" evidence="1">
    <location>
        <begin position="1726"/>
        <end position="1749"/>
    </location>
</feature>
<proteinExistence type="predicted"/>
<reference evidence="4 5" key="1">
    <citation type="submission" date="2021-05" db="EMBL/GenBank/DDBJ databases">
        <authorList>
            <person name="Zahm M."/>
            <person name="Klopp C."/>
            <person name="Cabau C."/>
            <person name="Kuhl H."/>
            <person name="Suciu R."/>
            <person name="Ciorpac M."/>
            <person name="Holostenco D."/>
            <person name="Gessner J."/>
            <person name="Wuertz S."/>
            <person name="Hohne C."/>
            <person name="Stock M."/>
            <person name="Gislard M."/>
            <person name="Lluch J."/>
            <person name="Milhes M."/>
            <person name="Lampietro C."/>
            <person name="Lopez Roques C."/>
            <person name="Donnadieu C."/>
            <person name="Du K."/>
            <person name="Schartl M."/>
            <person name="Guiguen Y."/>
        </authorList>
    </citation>
    <scope>NUCLEOTIDE SEQUENCE [LARGE SCALE GENOMIC DNA]</scope>
    <source>
        <strain evidence="4">Hh-F2</strain>
        <tissue evidence="4">Blood</tissue>
    </source>
</reference>
<feature type="compositionally biased region" description="Polar residues" evidence="1">
    <location>
        <begin position="1088"/>
        <end position="1104"/>
    </location>
</feature>
<dbReference type="Proteomes" id="UP001369086">
    <property type="component" value="Unassembled WGS sequence"/>
</dbReference>
<feature type="region of interest" description="Disordered" evidence="1">
    <location>
        <begin position="1710"/>
        <end position="1820"/>
    </location>
</feature>
<feature type="compositionally biased region" description="Low complexity" evidence="1">
    <location>
        <begin position="2468"/>
        <end position="2494"/>
    </location>
</feature>
<feature type="compositionally biased region" description="Basic and acidic residues" evidence="1">
    <location>
        <begin position="961"/>
        <end position="978"/>
    </location>
</feature>
<feature type="compositionally biased region" description="Polar residues" evidence="1">
    <location>
        <begin position="2417"/>
        <end position="2426"/>
    </location>
</feature>
<evidence type="ECO:0000313" key="5">
    <source>
        <dbReference type="Proteomes" id="UP001369086"/>
    </source>
</evidence>
<feature type="domain" description="Microtubule-associated protein 1B/S N-terminal" evidence="2">
    <location>
        <begin position="39"/>
        <end position="235"/>
    </location>
</feature>
<dbReference type="PANTHER" id="PTHR13843">
    <property type="entry name" value="MICROTUBULE-ASSOCIATED PROTEIN"/>
    <property type="match status" value="1"/>
</dbReference>
<feature type="compositionally biased region" description="Low complexity" evidence="1">
    <location>
        <begin position="544"/>
        <end position="554"/>
    </location>
</feature>
<feature type="compositionally biased region" description="Polar residues" evidence="1">
    <location>
        <begin position="1225"/>
        <end position="1249"/>
    </location>
</feature>
<feature type="compositionally biased region" description="Basic and acidic residues" evidence="1">
    <location>
        <begin position="557"/>
        <end position="606"/>
    </location>
</feature>
<dbReference type="PANTHER" id="PTHR13843:SF5">
    <property type="entry name" value="MICROTUBULE-ASSOCIATED PROTEIN 1B"/>
    <property type="match status" value="1"/>
</dbReference>
<feature type="region of interest" description="Disordered" evidence="1">
    <location>
        <begin position="1421"/>
        <end position="1481"/>
    </location>
</feature>
<dbReference type="Pfam" id="PF23415">
    <property type="entry name" value="MAPB1_N"/>
    <property type="match status" value="1"/>
</dbReference>
<feature type="compositionally biased region" description="Low complexity" evidence="1">
    <location>
        <begin position="1367"/>
        <end position="1376"/>
    </location>
</feature>
<feature type="region of interest" description="Disordered" evidence="1">
    <location>
        <begin position="1158"/>
        <end position="1190"/>
    </location>
</feature>
<feature type="region of interest" description="Disordered" evidence="1">
    <location>
        <begin position="855"/>
        <end position="1134"/>
    </location>
</feature>
<feature type="compositionally biased region" description="Basic and acidic residues" evidence="1">
    <location>
        <begin position="2117"/>
        <end position="2127"/>
    </location>
</feature>
<feature type="compositionally biased region" description="Basic and acidic residues" evidence="1">
    <location>
        <begin position="1023"/>
        <end position="1038"/>
    </location>
</feature>
<dbReference type="InterPro" id="IPR026074">
    <property type="entry name" value="MAP1"/>
</dbReference>
<feature type="region of interest" description="Disordered" evidence="1">
    <location>
        <begin position="532"/>
        <end position="776"/>
    </location>
</feature>
<feature type="compositionally biased region" description="Basic and acidic residues" evidence="1">
    <location>
        <begin position="2160"/>
        <end position="2172"/>
    </location>
</feature>
<feature type="compositionally biased region" description="Acidic residues" evidence="1">
    <location>
        <begin position="1074"/>
        <end position="1085"/>
    </location>
</feature>
<feature type="region of interest" description="Disordered" evidence="1">
    <location>
        <begin position="2068"/>
        <end position="2097"/>
    </location>
</feature>
<sequence>MATLVEAAADSEPTCSSNAVPSPSSSNLSHRFLDNKFYLLVVIGEIVTDDHLRCAIADIQRGIRSWDTNLIECNLDDELKLFVSRHSARFSPDVRGQKILHHKSNVLETVVLMNPSDEAVSTEVRLMITDTARHKLLVLSGQCFENTGELILQSGSFSFLNFIDIFTDQEIGELLSTIHPANKASLTLFCPEEGDWKNSNLDKHNLQDFINMKLNSSSILPEMEGLSEFTEYLSESVEISSPFDILEPPTSGGFLKLSKPCCYIFPGGRGDSALFAVNGFNMLINGGSDRKSCFWKLVRHLDRVDSILLTHIGDDNLPGINSMLQRKVAELEEEQSQGSTANSDWMKNLISPDLGVVFLNVPEDLKNPEPNPRVRRSIEEASLTLQYLSKLSLKPEPLNRGVGNAIDPIILFQKMGVGRLEMYVLNPVKNSKELQYFMKQWTGSSKDKASVLLPNGKESEIPVSYLTSISSLIVWHPANPTEKIVRVLFPGNTSQHNILEGLEKLKHLDFLKQPVVTQKELTANIAAPGLKQAKLKQKTDSIESLKSTSRPSSSKGVRKESKEEPPEAAKADTQEKTQTTEKKVKTPVKKEKPKPLVTEKEVKSKSDQTLQTETPDKRKADIKPKVVKERVVKKEAKAQKSEEKKKEEVKKEAAKKEVKKEEKAKKEEIKDLKKDQKKEVKKEGKKEVKKETPKKEVPKEEKKELKKEDKDLKKDMKKAPKDMKKTVTPQADAKKPVPKPKVQKKEESSSKDIGSPGKTKEKGKIKGTKKGLKPSESKLVAAAAAGAVASVAAVTATVEALEAERSLMSTPEDLTKDFEELKAEQITEDVESMPQHEQPAEDEEAVMVQHEEIMVSKESEEPVESPDEGITTTEAEGECGQTPDELEPRENINDDINEKFEDEGTGFEESSEAGDYEETAETEEVEEQEEVVEERTEKKHDNVMKGESVDTEAEDLAEADEQAKPEYVLEKGKARDSESGEDQAEEDLEETLVKEGEESEEEEAEEDEDKGIKGEGDVDEAEQDTRDFETEETKEKHSLPVTTPKMPAPQSPVIEHASIHDETLPAGSESEATVSDEENREEPPEEFTATSGYTQSTIEISSEPTPMDEMSTPRDVMSDETTNEETESPSQEYVKFGMTAYSSEYDRTKFSPLPDSFNEYSSDHSKSEATEGNVYHHSASTISPPSSMEEDKVCKILPSEILTPKENESEYGLHLDTRDKLFLDTRSSPAPLSPQAKTPTSERSVNFDLTPTAIAAPIELGTTLSEVTSEAVDHSASPDDKTLEVASPTQSVPGSAGHTPYYQSPVDEKTSSVPAAGKTPGPIIVEVTDEKGEPSNNRVSPMDEPVPDSEFPVEKVLSPLRSPPPLGSGSPTEGSPNADAKSPCSLNPFVDYSSVSSVSVLQEKQEAACLDLEPGKDAVNLENKLQDSASTESKSLEPLQEIKPSTDLSPISVDANQFGSFKEESKMSISEGTTSDKSATPVDEVVAEDTFSHIEGVASTSTASLATSSFPEPTADDVSHSLHAEVGSPHSTEVDDSLSVSVLQTPTAFQDTEMSPSKEEGPRPMSISPDFSPKIAKCRTPIQDLQSPEQSTMSVEFGQESPDHSSALDFSKQSPEHPAVSANLLHITENGPTEIEYSPSEMPYTKFAEQSMPPVEKPILFQGEDSPHVASTSPKETCLSTPPAHSPSQVTEPCAVSSLVFGGSEGLTLKVEESLQQQDRESPVTPRAASPTHSPHSSDSSLVLGSSLAPESIMCFKAEEPSQMQEKSPTTPKAESPACSPLSSDSSFIMESSITPQSLPVKAEEPSQQQDKFSVSPKVASPAYSALSSESALFLGGSMAAGSPSLKAEELTEHQDQSPVSPKAAPPPYSPLSTDSSLFLGSSVAPRSLSMKAEEFADHQDKSPVSPKVSPPAYSPLSSGSSFLLGSSVAPKSVSIKDDEPAQKQDKSPASSKAASPAYSPLSSYSPLVLGSSLAPESMCFKAEEPSQMQEKSPTTPKAESPACSPLSSDSSFIMESSITPQSLPVKAEEPSQQQDKFSVSPKVASPAYSALSSESALFLGGSMAAGSPSLKAEELTEHQDQSPVSPKAAPPAYSPLSTDSSLFLGSSVAPRSLSMKAEEFADHQDKSPVSPKVYPPAYSPLSSGSSFLLGSSVAPKSVSIKDEEPAQKQDKSPASSKAASPAYSPLSSYSTGFEKKCTSSRSPEQESRMLDFKGDDSCKKTLSPQSRHDVDLCLVTSCEYRHPKTELSPSFINPSPLEFFANEDNSQKDDKPLTQSGGGQPPSGGRLHPRQCDETPPTSISESAPSQTDSDVPPGTEECPSITADANIDSEDESETLPTDKTLTYRHMDPPPVPLRDPAPSAPHPDVCMVDPEALPIEQNLGKPLKKDVKEKTKTKKQGTKTKSSSPARKSDGKTKPSSAITKTNAAKEALDKISKVASPKKKDSTGSKSSANSDIKHAEEKDAKNATNTSASKGTKSATTGSGNSKASSGAAVPSGPPVYMDMVYIPNHCSAKNVDAEFFKRVRASYYVVSGNDLAAEEPSKSVLDSLLEGKAQWGNNMQVTLIPTHDSEVMREWYQQTHEKQQDLNIMVLASSSTVVMQDESFSACKIEL</sequence>
<feature type="region of interest" description="Disordered" evidence="1">
    <location>
        <begin position="1658"/>
        <end position="1691"/>
    </location>
</feature>
<protein>
    <submittedName>
        <fullName evidence="4">Microtubule-associated protein 1B-like</fullName>
    </submittedName>
</protein>
<feature type="compositionally biased region" description="Polar residues" evidence="1">
    <location>
        <begin position="1538"/>
        <end position="1555"/>
    </location>
</feature>
<feature type="region of interest" description="Disordered" evidence="1">
    <location>
        <begin position="1891"/>
        <end position="1918"/>
    </location>
</feature>
<feature type="region of interest" description="Disordered" evidence="1">
    <location>
        <begin position="2246"/>
        <end position="2495"/>
    </location>
</feature>
<feature type="compositionally biased region" description="Acidic residues" evidence="1">
    <location>
        <begin position="997"/>
        <end position="1009"/>
    </location>
</feature>
<feature type="compositionally biased region" description="Basic and acidic residues" evidence="1">
    <location>
        <begin position="886"/>
        <end position="899"/>
    </location>
</feature>
<evidence type="ECO:0000256" key="1">
    <source>
        <dbReference type="SAM" id="MobiDB-lite"/>
    </source>
</evidence>
<organism evidence="4 5">
    <name type="scientific">Huso huso</name>
    <name type="common">Beluga</name>
    <name type="synonym">Acipenser huso</name>
    <dbReference type="NCBI Taxonomy" id="61971"/>
    <lineage>
        <taxon>Eukaryota</taxon>
        <taxon>Metazoa</taxon>
        <taxon>Chordata</taxon>
        <taxon>Craniata</taxon>
        <taxon>Vertebrata</taxon>
        <taxon>Euteleostomi</taxon>
        <taxon>Actinopterygii</taxon>
        <taxon>Chondrostei</taxon>
        <taxon>Acipenseriformes</taxon>
        <taxon>Acipenseridae</taxon>
        <taxon>Huso</taxon>
    </lineage>
</organism>
<feature type="compositionally biased region" description="Polar residues" evidence="1">
    <location>
        <begin position="1467"/>
        <end position="1478"/>
    </location>
</feature>